<comment type="caution">
    <text evidence="2">The sequence shown here is derived from an EMBL/GenBank/DDBJ whole genome shotgun (WGS) entry which is preliminary data.</text>
</comment>
<evidence type="ECO:0000313" key="3">
    <source>
        <dbReference type="Proteomes" id="UP000762676"/>
    </source>
</evidence>
<protein>
    <submittedName>
        <fullName evidence="2">Uncharacterized protein</fullName>
    </submittedName>
</protein>
<dbReference type="Proteomes" id="UP000762676">
    <property type="component" value="Unassembled WGS sequence"/>
</dbReference>
<dbReference type="AlphaFoldDB" id="A0AAV4GN42"/>
<organism evidence="2 3">
    <name type="scientific">Elysia marginata</name>
    <dbReference type="NCBI Taxonomy" id="1093978"/>
    <lineage>
        <taxon>Eukaryota</taxon>
        <taxon>Metazoa</taxon>
        <taxon>Spiralia</taxon>
        <taxon>Lophotrochozoa</taxon>
        <taxon>Mollusca</taxon>
        <taxon>Gastropoda</taxon>
        <taxon>Heterobranchia</taxon>
        <taxon>Euthyneura</taxon>
        <taxon>Panpulmonata</taxon>
        <taxon>Sacoglossa</taxon>
        <taxon>Placobranchoidea</taxon>
        <taxon>Plakobranchidae</taxon>
        <taxon>Elysia</taxon>
    </lineage>
</organism>
<dbReference type="EMBL" id="BMAT01008510">
    <property type="protein sequence ID" value="GFR86744.1"/>
    <property type="molecule type" value="Genomic_DNA"/>
</dbReference>
<evidence type="ECO:0000256" key="1">
    <source>
        <dbReference type="SAM" id="MobiDB-lite"/>
    </source>
</evidence>
<name>A0AAV4GN42_9GAST</name>
<gene>
    <name evidence="2" type="ORF">ElyMa_004206300</name>
</gene>
<proteinExistence type="predicted"/>
<reference evidence="2 3" key="1">
    <citation type="journal article" date="2021" name="Elife">
        <title>Chloroplast acquisition without the gene transfer in kleptoplastic sea slugs, Plakobranchus ocellatus.</title>
        <authorList>
            <person name="Maeda T."/>
            <person name="Takahashi S."/>
            <person name="Yoshida T."/>
            <person name="Shimamura S."/>
            <person name="Takaki Y."/>
            <person name="Nagai Y."/>
            <person name="Toyoda A."/>
            <person name="Suzuki Y."/>
            <person name="Arimoto A."/>
            <person name="Ishii H."/>
            <person name="Satoh N."/>
            <person name="Nishiyama T."/>
            <person name="Hasebe M."/>
            <person name="Maruyama T."/>
            <person name="Minagawa J."/>
            <person name="Obokata J."/>
            <person name="Shigenobu S."/>
        </authorList>
    </citation>
    <scope>NUCLEOTIDE SEQUENCE [LARGE SCALE GENOMIC DNA]</scope>
</reference>
<feature type="compositionally biased region" description="Polar residues" evidence="1">
    <location>
        <begin position="1"/>
        <end position="11"/>
    </location>
</feature>
<keyword evidence="3" id="KW-1185">Reference proteome</keyword>
<evidence type="ECO:0000313" key="2">
    <source>
        <dbReference type="EMBL" id="GFR86744.1"/>
    </source>
</evidence>
<accession>A0AAV4GN42</accession>
<sequence length="79" mass="9180">MDTSRPLTRANSPVRGRQRRLSVKRDYQTVVITVPRMNKLEPPHVRMQQVFEQTVMISNPTCTQSRQTVEGQTDRGRVQ</sequence>
<feature type="region of interest" description="Disordered" evidence="1">
    <location>
        <begin position="1"/>
        <end position="21"/>
    </location>
</feature>